<proteinExistence type="predicted"/>
<feature type="compositionally biased region" description="Low complexity" evidence="9">
    <location>
        <begin position="2128"/>
        <end position="2139"/>
    </location>
</feature>
<organism evidence="12 13">
    <name type="scientific">Lutzomyia longipalpis</name>
    <name type="common">Sand fly</name>
    <dbReference type="NCBI Taxonomy" id="7200"/>
    <lineage>
        <taxon>Eukaryota</taxon>
        <taxon>Metazoa</taxon>
        <taxon>Ecdysozoa</taxon>
        <taxon>Arthropoda</taxon>
        <taxon>Hexapoda</taxon>
        <taxon>Insecta</taxon>
        <taxon>Pterygota</taxon>
        <taxon>Neoptera</taxon>
        <taxon>Endopterygota</taxon>
        <taxon>Diptera</taxon>
        <taxon>Nematocera</taxon>
        <taxon>Psychodoidea</taxon>
        <taxon>Psychodidae</taxon>
        <taxon>Lutzomyia</taxon>
        <taxon>Lutzomyia</taxon>
    </lineage>
</organism>
<dbReference type="EMBL" id="AJWK01011272">
    <property type="status" value="NOT_ANNOTATED_CDS"/>
    <property type="molecule type" value="Genomic_DNA"/>
</dbReference>
<evidence type="ECO:0000256" key="5">
    <source>
        <dbReference type="ARBA" id="ARBA00022777"/>
    </source>
</evidence>
<dbReference type="PROSITE" id="PS50011">
    <property type="entry name" value="PROTEIN_KINASE_DOM"/>
    <property type="match status" value="1"/>
</dbReference>
<keyword evidence="4 7" id="KW-0547">Nucleotide-binding</keyword>
<feature type="region of interest" description="Disordered" evidence="9">
    <location>
        <begin position="1233"/>
        <end position="1388"/>
    </location>
</feature>
<dbReference type="InterPro" id="IPR051585">
    <property type="entry name" value="STE20_Ser/Thr_Kinases"/>
</dbReference>
<evidence type="ECO:0000256" key="1">
    <source>
        <dbReference type="ARBA" id="ARBA00022527"/>
    </source>
</evidence>
<feature type="compositionally biased region" description="Low complexity" evidence="9">
    <location>
        <begin position="2000"/>
        <end position="2012"/>
    </location>
</feature>
<dbReference type="PROSITE" id="PS00108">
    <property type="entry name" value="PROTEIN_KINASE_ST"/>
    <property type="match status" value="1"/>
</dbReference>
<dbReference type="EMBL" id="GITU01008295">
    <property type="protein sequence ID" value="MBC1176998.1"/>
    <property type="molecule type" value="Transcribed_RNA"/>
</dbReference>
<feature type="region of interest" description="Disordered" evidence="9">
    <location>
        <begin position="1871"/>
        <end position="1893"/>
    </location>
</feature>
<dbReference type="PANTHER" id="PTHR46538">
    <property type="entry name" value="PROTEIN KINASE DOMAIN-CONTAINING PROTEIN"/>
    <property type="match status" value="1"/>
</dbReference>
<dbReference type="VEuPathDB" id="VectorBase:LLONM1_010682"/>
<dbReference type="PROSITE" id="PS00107">
    <property type="entry name" value="PROTEIN_KINASE_ATP"/>
    <property type="match status" value="1"/>
</dbReference>
<feature type="region of interest" description="Disordered" evidence="9">
    <location>
        <begin position="468"/>
        <end position="532"/>
    </location>
</feature>
<dbReference type="SMART" id="SM00220">
    <property type="entry name" value="S_TKc"/>
    <property type="match status" value="1"/>
</dbReference>
<feature type="coiled-coil region" evidence="8">
    <location>
        <begin position="1494"/>
        <end position="1529"/>
    </location>
</feature>
<feature type="coiled-coil region" evidence="8">
    <location>
        <begin position="1722"/>
        <end position="1781"/>
    </location>
</feature>
<evidence type="ECO:0000256" key="2">
    <source>
        <dbReference type="ARBA" id="ARBA00022553"/>
    </source>
</evidence>
<feature type="compositionally biased region" description="Basic residues" evidence="9">
    <location>
        <begin position="1989"/>
        <end position="1999"/>
    </location>
</feature>
<evidence type="ECO:0000313" key="11">
    <source>
        <dbReference type="EMBL" id="MBC1176998.1"/>
    </source>
</evidence>
<keyword evidence="6 7" id="KW-0067">ATP-binding</keyword>
<evidence type="ECO:0000256" key="7">
    <source>
        <dbReference type="PROSITE-ProRule" id="PRU10141"/>
    </source>
</evidence>
<evidence type="ECO:0000259" key="10">
    <source>
        <dbReference type="PROSITE" id="PS50011"/>
    </source>
</evidence>
<dbReference type="InterPro" id="IPR017441">
    <property type="entry name" value="Protein_kinase_ATP_BS"/>
</dbReference>
<dbReference type="InterPro" id="IPR022165">
    <property type="entry name" value="PKK"/>
</dbReference>
<dbReference type="EMBL" id="AJWK01011268">
    <property type="status" value="NOT_ANNOTATED_CDS"/>
    <property type="molecule type" value="Genomic_DNA"/>
</dbReference>
<reference evidence="12" key="3">
    <citation type="submission" date="2020-05" db="UniProtKB">
        <authorList>
            <consortium name="EnsemblMetazoa"/>
        </authorList>
    </citation>
    <scope>IDENTIFICATION</scope>
    <source>
        <strain evidence="12">Jacobina</strain>
    </source>
</reference>
<feature type="compositionally biased region" description="Polar residues" evidence="9">
    <location>
        <begin position="499"/>
        <end position="532"/>
    </location>
</feature>
<dbReference type="Pfam" id="PF00069">
    <property type="entry name" value="Pkinase"/>
    <property type="match status" value="1"/>
</dbReference>
<protein>
    <submittedName>
        <fullName evidence="11">Putative serine/threonine-protein kinase 10 isoform x3</fullName>
    </submittedName>
</protein>
<name>A0A1B0GI43_LUTLO</name>
<dbReference type="EMBL" id="AJWK01011271">
    <property type="status" value="NOT_ANNOTATED_CDS"/>
    <property type="molecule type" value="Genomic_DNA"/>
</dbReference>
<keyword evidence="13" id="KW-1185">Reference proteome</keyword>
<feature type="region of interest" description="Disordered" evidence="9">
    <location>
        <begin position="1956"/>
        <end position="1976"/>
    </location>
</feature>
<dbReference type="Pfam" id="PF12474">
    <property type="entry name" value="PKK"/>
    <property type="match status" value="4"/>
</dbReference>
<evidence type="ECO:0000256" key="3">
    <source>
        <dbReference type="ARBA" id="ARBA00022679"/>
    </source>
</evidence>
<keyword evidence="5 11" id="KW-0418">Kinase</keyword>
<dbReference type="Proteomes" id="UP000092461">
    <property type="component" value="Unassembled WGS sequence"/>
</dbReference>
<feature type="compositionally biased region" description="Basic and acidic residues" evidence="9">
    <location>
        <begin position="605"/>
        <end position="621"/>
    </location>
</feature>
<dbReference type="FunFam" id="3.30.200.20:FF:000353">
    <property type="entry name" value="Sterile20-like kinase, isoform B"/>
    <property type="match status" value="1"/>
</dbReference>
<feature type="region of interest" description="Disordered" evidence="9">
    <location>
        <begin position="1989"/>
        <end position="2018"/>
    </location>
</feature>
<feature type="region of interest" description="Disordered" evidence="9">
    <location>
        <begin position="2115"/>
        <end position="2139"/>
    </location>
</feature>
<dbReference type="InterPro" id="IPR008271">
    <property type="entry name" value="Ser/Thr_kinase_AS"/>
</dbReference>
<accession>A0A1B0GI43</accession>
<dbReference type="GO" id="GO:0005524">
    <property type="term" value="F:ATP binding"/>
    <property type="evidence" value="ECO:0007669"/>
    <property type="project" value="UniProtKB-UniRule"/>
</dbReference>
<evidence type="ECO:0000313" key="12">
    <source>
        <dbReference type="EnsemblMetazoa" id="LLOJ003534-PA"/>
    </source>
</evidence>
<feature type="compositionally biased region" description="Polar residues" evidence="9">
    <location>
        <begin position="1326"/>
        <end position="1346"/>
    </location>
</feature>
<evidence type="ECO:0000256" key="6">
    <source>
        <dbReference type="ARBA" id="ARBA00022840"/>
    </source>
</evidence>
<keyword evidence="2" id="KW-0597">Phosphoprotein</keyword>
<reference evidence="13" key="1">
    <citation type="submission" date="2012-05" db="EMBL/GenBank/DDBJ databases">
        <title>Whole Genome Assembly of Lutzomyia longipalpis.</title>
        <authorList>
            <person name="Richards S."/>
            <person name="Qu C."/>
            <person name="Dillon R."/>
            <person name="Worley K."/>
            <person name="Scherer S."/>
            <person name="Batterton M."/>
            <person name="Taylor A."/>
            <person name="Hawes A."/>
            <person name="Hernandez B."/>
            <person name="Kovar C."/>
            <person name="Mandapat C."/>
            <person name="Pham C."/>
            <person name="Qu C."/>
            <person name="Jing C."/>
            <person name="Bess C."/>
            <person name="Bandaranaike D."/>
            <person name="Ngo D."/>
            <person name="Ongeri F."/>
            <person name="Arias F."/>
            <person name="Lara F."/>
            <person name="Weissenberger G."/>
            <person name="Kamau G."/>
            <person name="Han H."/>
            <person name="Shen H."/>
            <person name="Dinh H."/>
            <person name="Khalil I."/>
            <person name="Jones J."/>
            <person name="Shafer J."/>
            <person name="Jayaseelan J."/>
            <person name="Quiroz J."/>
            <person name="Blankenburg K."/>
            <person name="Nguyen L."/>
            <person name="Jackson L."/>
            <person name="Francisco L."/>
            <person name="Tang L.-Y."/>
            <person name="Pu L.-L."/>
            <person name="Perales L."/>
            <person name="Lorensuhewa L."/>
            <person name="Munidasa M."/>
            <person name="Coyle M."/>
            <person name="Taylor M."/>
            <person name="Puazo M."/>
            <person name="Firestine M."/>
            <person name="Scheel M."/>
            <person name="Javaid M."/>
            <person name="Wang M."/>
            <person name="Li M."/>
            <person name="Tabassum N."/>
            <person name="Saada N."/>
            <person name="Osuji N."/>
            <person name="Aqrawi P."/>
            <person name="Fu Q."/>
            <person name="Thornton R."/>
            <person name="Raj R."/>
            <person name="Goodspeed R."/>
            <person name="Mata R."/>
            <person name="Najjar R."/>
            <person name="Gubbala S."/>
            <person name="Lee S."/>
            <person name="Denson S."/>
            <person name="Patil S."/>
            <person name="Macmil S."/>
            <person name="Qi S."/>
            <person name="Matskevitch T."/>
            <person name="Palculict T."/>
            <person name="Mathew T."/>
            <person name="Vee V."/>
            <person name="Velamala V."/>
            <person name="Korchina V."/>
            <person name="Cai W."/>
            <person name="Liu W."/>
            <person name="Dai W."/>
            <person name="Zou X."/>
            <person name="Zhu Y."/>
            <person name="Zhang Y."/>
            <person name="Wu Y.-Q."/>
            <person name="Xin Y."/>
            <person name="Nazarath L."/>
            <person name="Kovar C."/>
            <person name="Han Y."/>
            <person name="Muzny D."/>
            <person name="Gibbs R."/>
        </authorList>
    </citation>
    <scope>NUCLEOTIDE SEQUENCE [LARGE SCALE GENOMIC DNA]</scope>
    <source>
        <strain evidence="13">Jacobina</strain>
    </source>
</reference>
<dbReference type="GO" id="GO:0004674">
    <property type="term" value="F:protein serine/threonine kinase activity"/>
    <property type="evidence" value="ECO:0007669"/>
    <property type="project" value="UniProtKB-KW"/>
</dbReference>
<dbReference type="InterPro" id="IPR000719">
    <property type="entry name" value="Prot_kinase_dom"/>
</dbReference>
<keyword evidence="1" id="KW-0723">Serine/threonine-protein kinase</keyword>
<feature type="region of interest" description="Disordered" evidence="9">
    <location>
        <begin position="320"/>
        <end position="455"/>
    </location>
</feature>
<dbReference type="CDD" id="cd06611">
    <property type="entry name" value="STKc_SLK_like"/>
    <property type="match status" value="1"/>
</dbReference>
<feature type="compositionally biased region" description="Basic and acidic residues" evidence="9">
    <location>
        <begin position="1314"/>
        <end position="1325"/>
    </location>
</feature>
<dbReference type="EnsemblMetazoa" id="LLOJ003534-RA">
    <property type="protein sequence ID" value="LLOJ003534-PA"/>
    <property type="gene ID" value="LLOJ003534"/>
</dbReference>
<feature type="compositionally biased region" description="Pro residues" evidence="9">
    <location>
        <begin position="393"/>
        <end position="405"/>
    </location>
</feature>
<evidence type="ECO:0000256" key="8">
    <source>
        <dbReference type="SAM" id="Coils"/>
    </source>
</evidence>
<feature type="binding site" evidence="7">
    <location>
        <position position="66"/>
    </location>
    <ligand>
        <name>ATP</name>
        <dbReference type="ChEBI" id="CHEBI:30616"/>
    </ligand>
</feature>
<dbReference type="VEuPathDB" id="VectorBase:LLONM1_009220"/>
<dbReference type="InterPro" id="IPR011009">
    <property type="entry name" value="Kinase-like_dom_sf"/>
</dbReference>
<dbReference type="VEuPathDB" id="VectorBase:LLOJ003534"/>
<dbReference type="Gene3D" id="1.10.510.10">
    <property type="entry name" value="Transferase(Phosphotransferase) domain 1"/>
    <property type="match status" value="1"/>
</dbReference>
<dbReference type="SUPFAM" id="SSF56112">
    <property type="entry name" value="Protein kinase-like (PK-like)"/>
    <property type="match status" value="1"/>
</dbReference>
<feature type="compositionally biased region" description="Polar residues" evidence="9">
    <location>
        <begin position="665"/>
        <end position="680"/>
    </location>
</feature>
<feature type="compositionally biased region" description="Acidic residues" evidence="9">
    <location>
        <begin position="1236"/>
        <end position="1247"/>
    </location>
</feature>
<feature type="compositionally biased region" description="Polar residues" evidence="9">
    <location>
        <begin position="1914"/>
        <end position="1926"/>
    </location>
</feature>
<evidence type="ECO:0000256" key="9">
    <source>
        <dbReference type="SAM" id="MobiDB-lite"/>
    </source>
</evidence>
<feature type="compositionally biased region" description="Basic and acidic residues" evidence="9">
    <location>
        <begin position="710"/>
        <end position="721"/>
    </location>
</feature>
<sequence>MSFLNNLKKVFHLGGGEAKKKRLYNNIRMETDPTDFWEMIGELGDGAFGKVYKAQHKETGRLAAAKMCTLEDEENISDHMVEIDILSEIKHQNIVELYEAFSLDDKLWMLIEYCDGGALDSIMVELEKPLTEPQIAYVCKHMTAGLNFLHKNKIIHRDLKAGNVLLTMDGGVKVADFGVSAKNKHTLQKHDTFIGTPYWMAPELVLCETFRENPYDFKVDIWSLGITLIEFAQMEPPNSEMSPMRVLLKIQKSDPPKLDQPSKWSKEFNDFLARALVKDPQNRPTTDTLLNLPFISGNLDSKPIKDLLLEFKADVVEEEVLDEETEEPRNSALDLDDDSSSVQKLVVPDSQSKTPKDSKESTPVPADDEEKQRPEETKQEEKKAVVKKEKGPAPRPPSIATPPATPTDVKQEPVVPAVDHPDTPPTEPVTTKTTKKDVAPSPPVLKYAKEQRKSTELEEILELPAETIEAEASKENADGVVIKSNVSRTASSNDERETPSPSFSNSIAVNSPNTSTVTINSREPDPSNSLASNISQVTVVTSHPPVIIDNSIPYVPDAQNEVVIVSNELNKTHVNENSQEDDFVSLDSLESTPKKPATGTIVLADRSEKSASSKTARKLDESEVLIVSSSFVEEEEEEEEQDSALDTTHVSVVTVGEEQVKVKDSSNVPKQPKYESTSDLSNVSVTHSESSEEVKSKPSSRVNGQCVIVNKEKKKPDKRNSPDSSVGSMDSRTQSESGSMRSATATTNHHQHHTKDRSDAESIATTASHDSRDDENAVIVRRTRAEQTKEEIHLRNLQKKTRKRTRKFTIDGVQVTTTTSRVIYGDNESGKVYDDHFMRKQELRELKLLQKIEKKQFQDVQIKEQLAKEQQERRFEQEHIALQRTYEADMDGLTRQHRQLIEKTEQQQENDLRATSKKIRAEQERDLKLFRDGLKQEIKLLKQEIDLLPKDRRKVEFPKRKAAMEAEHEEKERAFLSSLSESHEIALRRLSEKHRDRLATIDKNYLQQKQTAMRTREAMLWELEEKQIHEKHQLAKRSVKDMCFMQRHQMIVRHEKELDQIKRMLQRKEEDLLKRQTIERRALPKRIQKERKVRDAMFRESLRISTHLDPEHEREKLKRFQEQEKKRYNQEQQRFETKHMKQLEELRATAEGTIRELEQLQNEKRKALLEHETAKLRECDEALQRDLREWKAQLLPRKQPATGTIVLADRSEKSASSKTARKLDESEVLIVSSSFVEEEEEEEEQDSALDTTHVSVVTVGEEQVKVKDSSNVPKQPKYESTSDLSNVSVTHSESSEEVKSKPSSRVNGQCVIVNKEKKKPDKRNSPDSSVGSMDSRTQSESGSMRSATATTNHHQHHTKDRSDAESIATTASHDSRDDENAVIVRRTRAEQTKEEIHLRNLQKKTRKRTRKFTIDGVQVTTTTSRVIYGDNESGKVYDDHFMRKQELRELKLLQKIEKKQFQDVQIKEQLAKEQQERRFEQEHIALQRTYEADMDGLTRQHRQLIEKTEQQQENDLRATSKKIRAEQERDLKLFRDGLKQEIKLLKQEIDLLPKDRRKVEFPKRKAAMEAEHEEKERAFLSSLSESHEIALRRLSEKHRDRLATIDKNYLQQKQTAMRTREAMLWELEEKQIHEKHQLAKRSVKDMCFMQRHQMIVRHEKELDQIKRMLQRKEEDLLKRQTIERRALPKRIQKERKVRDAMFRESLRISTHLDPEHEREKLKRFQEQEKKRYNQEQQRFETKHMKQLEELRATAEGTIRELEQLQNEKRKALLEHETAKLRECDEALQRDLREWKAQLLPRKQKLNISLSAMIDEYEKKHNVVTDRAEFDGDIVVPAHLRNNTLLNSRPMRLHGGILGSLTRSRTLLSLSHSSRDSMHGSVPDLSRSVPNTPHISHQKLSLANSVDSVLEESSTDAVAATSGSQTLPVKKKPPPPVARGQSVATSKYVFTNEGVQLRRASSEEQPKRIPGAKNLSQQIGRSIASLPPIHHHHHHHHQQHHPQQQQGRSNGSSSIGGGDVHLMARYATSHHEARRMPVKKPSNLMEAMTNRSKMHQSSSSTSIERITLVTKDRIGVEMVSDGGDGGFSKWGNRLEETFAQQLEEMEALYGGNLIVPLPTDSSPRDLTGSTRSSLSSYSEG</sequence>
<evidence type="ECO:0000313" key="13">
    <source>
        <dbReference type="Proteomes" id="UP000092461"/>
    </source>
</evidence>
<dbReference type="EMBL" id="AJWK01011269">
    <property type="status" value="NOT_ANNOTATED_CDS"/>
    <property type="molecule type" value="Genomic_DNA"/>
</dbReference>
<dbReference type="EMBL" id="AJWK01011270">
    <property type="status" value="NOT_ANNOTATED_CDS"/>
    <property type="molecule type" value="Genomic_DNA"/>
</dbReference>
<feature type="region of interest" description="Disordered" evidence="9">
    <location>
        <begin position="1913"/>
        <end position="1944"/>
    </location>
</feature>
<feature type="compositionally biased region" description="Polar residues" evidence="9">
    <location>
        <begin position="1269"/>
        <end position="1284"/>
    </location>
</feature>
<feature type="compositionally biased region" description="Polar residues" evidence="9">
    <location>
        <begin position="722"/>
        <end position="742"/>
    </location>
</feature>
<reference evidence="11" key="2">
    <citation type="journal article" date="2020" name="BMC">
        <title>Leishmania infection induces a limited differential gene expression in the sand fly midgut.</title>
        <authorList>
            <person name="Coutinho-Abreu I.V."/>
            <person name="Serafim T.D."/>
            <person name="Meneses C."/>
            <person name="Kamhawi S."/>
            <person name="Oliveira F."/>
            <person name="Valenzuela J.G."/>
        </authorList>
    </citation>
    <scope>NUCLEOTIDE SEQUENCE</scope>
    <source>
        <strain evidence="11">Jacobina</strain>
        <tissue evidence="11">Midgut</tissue>
    </source>
</reference>
<dbReference type="Gene3D" id="3.30.200.20">
    <property type="entry name" value="Phosphorylase Kinase, domain 1"/>
    <property type="match status" value="1"/>
</dbReference>
<feature type="coiled-coil region" evidence="8">
    <location>
        <begin position="890"/>
        <end position="925"/>
    </location>
</feature>
<keyword evidence="8" id="KW-0175">Coiled coil</keyword>
<dbReference type="FunFam" id="1.10.510.10:FF:001091">
    <property type="entry name" value="STE family protein kinase"/>
    <property type="match status" value="1"/>
</dbReference>
<feature type="compositionally biased region" description="Acidic residues" evidence="9">
    <location>
        <begin position="632"/>
        <end position="643"/>
    </location>
</feature>
<keyword evidence="3" id="KW-0808">Transferase</keyword>
<dbReference type="PANTHER" id="PTHR46538:SF3">
    <property type="entry name" value="PROTEIN KINASE DOMAIN-CONTAINING PROTEIN"/>
    <property type="match status" value="1"/>
</dbReference>
<feature type="compositionally biased region" description="Basic and acidic residues" evidence="9">
    <location>
        <begin position="370"/>
        <end position="392"/>
    </location>
</feature>
<feature type="domain" description="Protein kinase" evidence="10">
    <location>
        <begin position="37"/>
        <end position="295"/>
    </location>
</feature>
<feature type="coiled-coil region" evidence="8">
    <location>
        <begin position="1118"/>
        <end position="1177"/>
    </location>
</feature>
<evidence type="ECO:0000256" key="4">
    <source>
        <dbReference type="ARBA" id="ARBA00022741"/>
    </source>
</evidence>
<feature type="region of interest" description="Disordered" evidence="9">
    <location>
        <begin position="588"/>
        <end position="784"/>
    </location>
</feature>